<accession>A0AAP2ZCW7</accession>
<organism evidence="2 3">
    <name type="scientific">Natronosalvus hydrolyticus</name>
    <dbReference type="NCBI Taxonomy" id="2979988"/>
    <lineage>
        <taxon>Archaea</taxon>
        <taxon>Methanobacteriati</taxon>
        <taxon>Methanobacteriota</taxon>
        <taxon>Stenosarchaea group</taxon>
        <taxon>Halobacteria</taxon>
        <taxon>Halobacteriales</taxon>
        <taxon>Natrialbaceae</taxon>
        <taxon>Natronosalvus</taxon>
    </lineage>
</organism>
<name>A0AAP2ZCW7_9EURY</name>
<feature type="transmembrane region" description="Helical" evidence="1">
    <location>
        <begin position="69"/>
        <end position="87"/>
    </location>
</feature>
<evidence type="ECO:0000313" key="3">
    <source>
        <dbReference type="Proteomes" id="UP001321047"/>
    </source>
</evidence>
<keyword evidence="3" id="KW-1185">Reference proteome</keyword>
<dbReference type="AlphaFoldDB" id="A0AAP2ZCW7"/>
<evidence type="ECO:0000256" key="1">
    <source>
        <dbReference type="SAM" id="Phobius"/>
    </source>
</evidence>
<feature type="transmembrane region" description="Helical" evidence="1">
    <location>
        <begin position="12"/>
        <end position="33"/>
    </location>
</feature>
<keyword evidence="1" id="KW-0812">Transmembrane</keyword>
<gene>
    <name evidence="2" type="ORF">OB919_16395</name>
</gene>
<dbReference type="EMBL" id="JAOPJZ010000018">
    <property type="protein sequence ID" value="MCU4753544.1"/>
    <property type="molecule type" value="Genomic_DNA"/>
</dbReference>
<evidence type="ECO:0000313" key="2">
    <source>
        <dbReference type="EMBL" id="MCU4753544.1"/>
    </source>
</evidence>
<dbReference type="Proteomes" id="UP001321047">
    <property type="component" value="Unassembled WGS sequence"/>
</dbReference>
<dbReference type="RefSeq" id="WP_342809856.1">
    <property type="nucleotide sequence ID" value="NZ_JAOPJZ010000018.1"/>
</dbReference>
<proteinExistence type="predicted"/>
<comment type="caution">
    <text evidence="2">The sequence shown here is derived from an EMBL/GenBank/DDBJ whole genome shotgun (WGS) entry which is preliminary data.</text>
</comment>
<sequence length="123" mass="13325">MSRSRADTLEAAGIVVGCAILVALPMGALFGIYQDGFFLSWWLSLLALTPGTILGFVAVSDSRLTYTHVWRFGVTHWLTAVLLWQGLGIEDGQETLALASWGGAFVVGIVVAAASWWMPKIRK</sequence>
<feature type="transmembrane region" description="Helical" evidence="1">
    <location>
        <begin position="99"/>
        <end position="118"/>
    </location>
</feature>
<keyword evidence="1" id="KW-0472">Membrane</keyword>
<reference evidence="2 3" key="1">
    <citation type="submission" date="2022-09" db="EMBL/GenBank/DDBJ databases">
        <title>Enrichment on poylsaccharides allowed isolation of novel metabolic and taxonomic groups of Haloarchaea.</title>
        <authorList>
            <person name="Sorokin D.Y."/>
            <person name="Elcheninov A.G."/>
            <person name="Khizhniak T.V."/>
            <person name="Kolganova T.V."/>
            <person name="Kublanov I.V."/>
        </authorList>
    </citation>
    <scope>NUCLEOTIDE SEQUENCE [LARGE SCALE GENOMIC DNA]</scope>
    <source>
        <strain evidence="2 3">AArc-curdl1</strain>
    </source>
</reference>
<feature type="transmembrane region" description="Helical" evidence="1">
    <location>
        <begin position="39"/>
        <end position="57"/>
    </location>
</feature>
<keyword evidence="1" id="KW-1133">Transmembrane helix</keyword>
<protein>
    <submittedName>
        <fullName evidence="2">Uncharacterized protein</fullName>
    </submittedName>
</protein>